<comment type="caution">
    <text evidence="2">The sequence shown here is derived from an EMBL/GenBank/DDBJ whole genome shotgun (WGS) entry which is preliminary data.</text>
</comment>
<proteinExistence type="predicted"/>
<protein>
    <submittedName>
        <fullName evidence="2">SLAP domain-containing protein</fullName>
    </submittedName>
</protein>
<accession>A0A9X3WAN9</accession>
<dbReference type="InterPro" id="IPR024968">
    <property type="entry name" value="SlpA_C_lactobacillus"/>
</dbReference>
<gene>
    <name evidence="2" type="ORF">ODV15_10050</name>
</gene>
<dbReference type="EMBL" id="JAOTGU010000022">
    <property type="protein sequence ID" value="MDB6262881.1"/>
    <property type="molecule type" value="Genomic_DNA"/>
</dbReference>
<reference evidence="2" key="2">
    <citation type="submission" date="2022-10" db="EMBL/GenBank/DDBJ databases">
        <authorList>
            <person name="Kostovova I."/>
            <person name="Moravkova M."/>
            <person name="Pechar R."/>
        </authorList>
    </citation>
    <scope>NUCLEOTIDE SEQUENCE</scope>
    <source>
        <strain evidence="2">M356A</strain>
    </source>
</reference>
<organism evidence="2 3">
    <name type="scientific">Lactobacillus amylovorus</name>
    <dbReference type="NCBI Taxonomy" id="1604"/>
    <lineage>
        <taxon>Bacteria</taxon>
        <taxon>Bacillati</taxon>
        <taxon>Bacillota</taxon>
        <taxon>Bacilli</taxon>
        <taxon>Lactobacillales</taxon>
        <taxon>Lactobacillaceae</taxon>
        <taxon>Lactobacillus</taxon>
    </lineage>
</organism>
<reference evidence="2" key="1">
    <citation type="journal article" date="2022" name="Microorganisms">
        <title>Antibiotic Susceptibility, Resistance Gene Determinants and Corresponding Genomic Regions in Lactobacillus amylovorus Isolates Derived from Wild Boars and Domestic Pigs.</title>
        <authorList>
            <person name="Moravkova M."/>
            <person name="Kostovova I."/>
            <person name="Kavanova K."/>
            <person name="Pechar R."/>
            <person name="Stanek S."/>
            <person name="Brychta A."/>
            <person name="Zeman M."/>
            <person name="Kubasova T."/>
        </authorList>
    </citation>
    <scope>NUCLEOTIDE SEQUENCE</scope>
    <source>
        <strain evidence="2">M356A</strain>
    </source>
</reference>
<evidence type="ECO:0000259" key="1">
    <source>
        <dbReference type="Pfam" id="PF03217"/>
    </source>
</evidence>
<evidence type="ECO:0000313" key="2">
    <source>
        <dbReference type="EMBL" id="MDB6262881.1"/>
    </source>
</evidence>
<evidence type="ECO:0000313" key="3">
    <source>
        <dbReference type="Proteomes" id="UP001143700"/>
    </source>
</evidence>
<dbReference type="AlphaFoldDB" id="A0A9X3WAN9"/>
<name>A0A9X3WAN9_LACAM</name>
<sequence length="396" mass="44972">MALSPAIALTQNNEPVFAASKKATKKTIKTSTNGITLYNEKGNFYTGKKKVKNNSTIKTYGNPVWITSRISLLSSDSFPIIRINNGQNYVWLGDNGYIKSNCLGSISNKGVINIARKCYVYDKNGKRLKSYRGGKATVTRNQKIKYAGKLTETSRELYYYVGSGRYVKALNVSKINGQYVFTKQPTYVILHADMYVLNKDLKETSKVVRAGSKVKIDQVLIDTDYTDPQLYVRIAGTKDQFLYWTDAGDYPDEDEGNFSFRFFMDDNHNFAESTQSLVTFKQGLEKTTPLYNDQGQLVDLGGKYLEKAARGNFLPENNYQVDYARYIWVPSEKKAELFYHLIGTTFSMRDPHSKYEYTWVKQNIGSVYVKASDVTFKGLKVKTQNTAEEATKLAEK</sequence>
<dbReference type="RefSeq" id="WP_271870830.1">
    <property type="nucleotide sequence ID" value="NZ_JAOTGU010000022.1"/>
</dbReference>
<dbReference type="Proteomes" id="UP001143700">
    <property type="component" value="Unassembled WGS sequence"/>
</dbReference>
<dbReference type="Pfam" id="PF03217">
    <property type="entry name" value="SlpA"/>
    <property type="match status" value="1"/>
</dbReference>
<feature type="domain" description="S-layer protein C-terminal" evidence="1">
    <location>
        <begin position="110"/>
        <end position="169"/>
    </location>
</feature>